<protein>
    <recommendedName>
        <fullName evidence="4">PH domain-containing protein</fullName>
    </recommendedName>
</protein>
<dbReference type="InParanoid" id="A0A0C2WVV7"/>
<feature type="compositionally biased region" description="Basic and acidic residues" evidence="3">
    <location>
        <begin position="377"/>
        <end position="389"/>
    </location>
</feature>
<dbReference type="PROSITE" id="PS50003">
    <property type="entry name" value="PH_DOMAIN"/>
    <property type="match status" value="1"/>
</dbReference>
<feature type="compositionally biased region" description="Acidic residues" evidence="3">
    <location>
        <begin position="256"/>
        <end position="285"/>
    </location>
</feature>
<dbReference type="PANTHER" id="PTHR36100">
    <property type="entry name" value="BUD SITE SELECTION PROTEIN 4"/>
    <property type="match status" value="1"/>
</dbReference>
<feature type="domain" description="PH" evidence="4">
    <location>
        <begin position="1307"/>
        <end position="1423"/>
    </location>
</feature>
<evidence type="ECO:0000256" key="1">
    <source>
        <dbReference type="ARBA" id="ARBA00022618"/>
    </source>
</evidence>
<feature type="compositionally biased region" description="Basic and acidic residues" evidence="3">
    <location>
        <begin position="457"/>
        <end position="470"/>
    </location>
</feature>
<accession>A0A0C2WVV7</accession>
<reference evidence="5 6" key="1">
    <citation type="submission" date="2014-04" db="EMBL/GenBank/DDBJ databases">
        <title>Evolutionary Origins and Diversification of the Mycorrhizal Mutualists.</title>
        <authorList>
            <consortium name="DOE Joint Genome Institute"/>
            <consortium name="Mycorrhizal Genomics Consortium"/>
            <person name="Kohler A."/>
            <person name="Kuo A."/>
            <person name="Nagy L.G."/>
            <person name="Floudas D."/>
            <person name="Copeland A."/>
            <person name="Barry K.W."/>
            <person name="Cichocki N."/>
            <person name="Veneault-Fourrey C."/>
            <person name="LaButti K."/>
            <person name="Lindquist E.A."/>
            <person name="Lipzen A."/>
            <person name="Lundell T."/>
            <person name="Morin E."/>
            <person name="Murat C."/>
            <person name="Riley R."/>
            <person name="Ohm R."/>
            <person name="Sun H."/>
            <person name="Tunlid A."/>
            <person name="Henrissat B."/>
            <person name="Grigoriev I.V."/>
            <person name="Hibbett D.S."/>
            <person name="Martin F."/>
        </authorList>
    </citation>
    <scope>NUCLEOTIDE SEQUENCE [LARGE SCALE GENOMIC DNA]</scope>
    <source>
        <strain evidence="5 6">Koide BX008</strain>
    </source>
</reference>
<dbReference type="EMBL" id="KN818239">
    <property type="protein sequence ID" value="KIL65917.1"/>
    <property type="molecule type" value="Genomic_DNA"/>
</dbReference>
<dbReference type="InterPro" id="IPR052007">
    <property type="entry name" value="Bud4"/>
</dbReference>
<feature type="compositionally biased region" description="Basic and acidic residues" evidence="3">
    <location>
        <begin position="729"/>
        <end position="752"/>
    </location>
</feature>
<feature type="region of interest" description="Disordered" evidence="3">
    <location>
        <begin position="871"/>
        <end position="909"/>
    </location>
</feature>
<dbReference type="SMART" id="SM00233">
    <property type="entry name" value="PH"/>
    <property type="match status" value="1"/>
</dbReference>
<dbReference type="PANTHER" id="PTHR36100:SF1">
    <property type="entry name" value="BUD SITE SELECTION PROTEIN 4"/>
    <property type="match status" value="1"/>
</dbReference>
<evidence type="ECO:0000256" key="2">
    <source>
        <dbReference type="ARBA" id="ARBA00023306"/>
    </source>
</evidence>
<evidence type="ECO:0000256" key="3">
    <source>
        <dbReference type="SAM" id="MobiDB-lite"/>
    </source>
</evidence>
<name>A0A0C2WVV7_AMAMK</name>
<evidence type="ECO:0000313" key="5">
    <source>
        <dbReference type="EMBL" id="KIL65917.1"/>
    </source>
</evidence>
<evidence type="ECO:0000259" key="4">
    <source>
        <dbReference type="PROSITE" id="PS50003"/>
    </source>
</evidence>
<feature type="region of interest" description="Disordered" evidence="3">
    <location>
        <begin position="1"/>
        <end position="326"/>
    </location>
</feature>
<dbReference type="InterPro" id="IPR011993">
    <property type="entry name" value="PH-like_dom_sf"/>
</dbReference>
<dbReference type="OrthoDB" id="2123378at2759"/>
<feature type="compositionally biased region" description="Low complexity" evidence="3">
    <location>
        <begin position="783"/>
        <end position="797"/>
    </location>
</feature>
<keyword evidence="6" id="KW-1185">Reference proteome</keyword>
<evidence type="ECO:0000313" key="6">
    <source>
        <dbReference type="Proteomes" id="UP000054549"/>
    </source>
</evidence>
<dbReference type="Gene3D" id="2.30.29.30">
    <property type="entry name" value="Pleckstrin-homology domain (PH domain)/Phosphotyrosine-binding domain (PTB)"/>
    <property type="match status" value="1"/>
</dbReference>
<keyword evidence="2" id="KW-0131">Cell cycle</keyword>
<organism evidence="5 6">
    <name type="scientific">Amanita muscaria (strain Koide BX008)</name>
    <dbReference type="NCBI Taxonomy" id="946122"/>
    <lineage>
        <taxon>Eukaryota</taxon>
        <taxon>Fungi</taxon>
        <taxon>Dikarya</taxon>
        <taxon>Basidiomycota</taxon>
        <taxon>Agaricomycotina</taxon>
        <taxon>Agaricomycetes</taxon>
        <taxon>Agaricomycetidae</taxon>
        <taxon>Agaricales</taxon>
        <taxon>Pluteineae</taxon>
        <taxon>Amanitaceae</taxon>
        <taxon>Amanita</taxon>
    </lineage>
</organism>
<dbReference type="STRING" id="946122.A0A0C2WVV7"/>
<feature type="region of interest" description="Disordered" evidence="3">
    <location>
        <begin position="927"/>
        <end position="973"/>
    </location>
</feature>
<proteinExistence type="predicted"/>
<feature type="region of interest" description="Disordered" evidence="3">
    <location>
        <begin position="511"/>
        <end position="534"/>
    </location>
</feature>
<feature type="compositionally biased region" description="Polar residues" evidence="3">
    <location>
        <begin position="193"/>
        <end position="207"/>
    </location>
</feature>
<dbReference type="InterPro" id="IPR001849">
    <property type="entry name" value="PH_domain"/>
</dbReference>
<sequence length="1456" mass="160038">MLKGHKSPQPLRDKLFSNSPDQLKSSILRESGMGWTSPPPDAKESPNNASITSPLRIAKRDSPRSSTQLARRTSSSYRHVRNNNLVSKSPFKSQIPLPSTPTRPSSSRPSSVAFPPTRRVSGEKRPRPISIQEQAETENERPFALKRERRQSKGFQNLLEKEPVSKSPFRLRQYGPSSQPPPLPTSESESPVALSSQSPEETGTTLRSRGPNAAPSPARSSLVSRRLLGPRLSGSGRRERRKTVTFDERCDVLEFAPDEDEDEEVFDSADDEMDGEGSDEQDEDGPFFQSRPMPADGVTDDDDSFEGIRLPDIETEGASPSLLHLDPDVSITGLVDEMFASNAAAEEHLVSTRYSTPPRTVGKPPDLETENGIPLGHHADRNLQHHHESPQPAPPHFSPTESPNPSAFRQPPSASDSPSGFPYSINVSPRASPLVQPSTPPRRSPTSIATPPLGRSTHAERVKQAREEKTGQSTVDDDVEKLPVSPSPMKSLAHHLPGDIDIPVPHFDISQGDCMNEDHISLSPSGPGPFAREGDVSMHEEYKDDSLNLSIGNSEISLTGLSRGPETLVANREDSSPRGAAILTDEPLRSRSPHPTPMDGSRSSPLAGDHSRSPNAIPPRMSSPLFRAASPLSISRDRSSSNSSLTGRQRITREDVQRRLLTRRSLGSPAPEMDAGSTSLTCSESAPSEPTENEEQSRMVDRGASPRGSVIEHPSNSGARQGQEAIDIVSHDLSFKVKPNSPREAKDLELRPPEASATDLESSTPSKEVASDKLDDPGVPLKSSSNGMESRSSGHSSDTIVEASGPRIRIEFKDTDMDMKSALDRLMDDVAGVGGPEGDDSIMTECKSYMHPPNVGSRPNCSPLARAMTEPTPLLHTPTGIGFSPDKDRSDSSIEVLPPVPPPKDNINHREQLILEKRREMRQLEANFDEESEHSREYSCPPRPAIQSKTKNAEQQLLGVGRPSRRRSMSTGDAEILRKRTGEGLLDGVVSESNDALADSIEKELKKFVEPKPKQQKAKYQVREREGTIYASSSGPDGVAHMSGPGDVNAGKAWRAVRRPSDMNEYSKLIKEYRAQEKSGKAYGKVFVKILGINNMHLPLPHQSTLLTCTLNNGIHFVTTPECQLGPNTRIGQEFELIEHSKLEFTLTLKVKRDPHIAAQFKALSPPPPPPSVPVVQAPSKGGMRSFFYSSPKKTSKDKIPAQVPLPPVHRLPENLARYMKPDGTLARVFVAFKDIAAHCDTRLFETSYPLIGQRLEPGGKFSTQQVGELVLQIFRLPPLPGIAPDQIPQSLDECCRGLRHLNWHKVTYFEGTLTQYGGGCMTWKRRRFRVIGANLVAFNDITKKATATIDLKKAVAVEDDQQGRGATMSPASGRSPRYDDDYLCGVERSFRLIFLNDEEIVFFADSDEDKAKWLEIFRALVGRIPPHPLWGELLWQRQEELTKRAQASPTTHANT</sequence>
<dbReference type="GO" id="GO:0051301">
    <property type="term" value="P:cell division"/>
    <property type="evidence" value="ECO:0007669"/>
    <property type="project" value="UniProtKB-KW"/>
</dbReference>
<feature type="compositionally biased region" description="Basic and acidic residues" evidence="3">
    <location>
        <begin position="242"/>
        <end position="252"/>
    </location>
</feature>
<dbReference type="Pfam" id="PF00169">
    <property type="entry name" value="PH"/>
    <property type="match status" value="1"/>
</dbReference>
<feature type="compositionally biased region" description="Polar residues" evidence="3">
    <location>
        <begin position="399"/>
        <end position="418"/>
    </location>
</feature>
<dbReference type="SUPFAM" id="SSF50729">
    <property type="entry name" value="PH domain-like"/>
    <property type="match status" value="1"/>
</dbReference>
<feature type="compositionally biased region" description="Low complexity" evidence="3">
    <location>
        <begin position="630"/>
        <end position="644"/>
    </location>
</feature>
<keyword evidence="1" id="KW-0132">Cell division</keyword>
<feature type="compositionally biased region" description="Polar residues" evidence="3">
    <location>
        <begin position="64"/>
        <end position="92"/>
    </location>
</feature>
<gene>
    <name evidence="5" type="ORF">M378DRAFT_161561</name>
</gene>
<dbReference type="GO" id="GO:0005525">
    <property type="term" value="F:GTP binding"/>
    <property type="evidence" value="ECO:0007669"/>
    <property type="project" value="TreeGrafter"/>
</dbReference>
<dbReference type="Proteomes" id="UP000054549">
    <property type="component" value="Unassembled WGS sequence"/>
</dbReference>
<feature type="region of interest" description="Disordered" evidence="3">
    <location>
        <begin position="556"/>
        <end position="807"/>
    </location>
</feature>
<feature type="compositionally biased region" description="Low complexity" evidence="3">
    <location>
        <begin position="100"/>
        <end position="111"/>
    </location>
</feature>
<dbReference type="HOGENOM" id="CLU_004594_0_0_1"/>
<feature type="compositionally biased region" description="Polar residues" evidence="3">
    <location>
        <begin position="676"/>
        <end position="690"/>
    </location>
</feature>
<feature type="compositionally biased region" description="Polar residues" evidence="3">
    <location>
        <begin position="16"/>
        <end position="25"/>
    </location>
</feature>
<feature type="region of interest" description="Disordered" evidence="3">
    <location>
        <begin position="348"/>
        <end position="497"/>
    </location>
</feature>